<keyword evidence="4" id="KW-0584">Phenylalanine biosynthesis</keyword>
<evidence type="ECO:0000256" key="4">
    <source>
        <dbReference type="ARBA" id="ARBA00023222"/>
    </source>
</evidence>
<evidence type="ECO:0000256" key="3">
    <source>
        <dbReference type="ARBA" id="ARBA00023141"/>
    </source>
</evidence>
<dbReference type="PANTHER" id="PTHR21022">
    <property type="entry name" value="PREPHENATE DEHYDRATASE P PROTEIN"/>
    <property type="match status" value="1"/>
</dbReference>
<comment type="caution">
    <text evidence="13">The sequence shown here is derived from an EMBL/GenBank/DDBJ whole genome shotgun (WGS) entry which is preliminary data.</text>
</comment>
<feature type="domain" description="Prephenate dehydratase" evidence="10">
    <location>
        <begin position="56"/>
        <end position="238"/>
    </location>
</feature>
<feature type="compositionally biased region" description="Low complexity" evidence="8">
    <location>
        <begin position="732"/>
        <end position="755"/>
    </location>
</feature>
<keyword evidence="9" id="KW-0732">Signal</keyword>
<dbReference type="EMBL" id="JAGRRH010000017">
    <property type="protein sequence ID" value="KAG7353265.1"/>
    <property type="molecule type" value="Genomic_DNA"/>
</dbReference>
<feature type="region of interest" description="Disordered" evidence="8">
    <location>
        <begin position="720"/>
        <end position="755"/>
    </location>
</feature>
<evidence type="ECO:0000256" key="8">
    <source>
        <dbReference type="SAM" id="MobiDB-lite"/>
    </source>
</evidence>
<sequence length="755" mass="83398">MMSSSCLHWSTVSSVSFTMFLLLQLSQLVSIDAFAPSRSPKSSSSLPYSTTALGLRVAYQGVPGAYSEKSTRELLGDNVIAIGRPDFESCFQAVASMEVDYACLPIENSLGGSIHENYDLMLRYDLTICAEHEFRVQHCVLAKEGVKLEDIKYAISHPQALAQCDNYLRGLGIRPIPTYDTAGSAKMIIENDLPDNCTPENTCAIASDLAGRTYGMNCLAKGVEDDDSNFTRFLLLGRKGVLQFLTQNVPAKTSVVFTLPNTAGALYKALACFSLRDIDFSKIESRPTSVSLLNYLKFRSQQKNNGSGKNKREELSVPRFRYCFYLDFLEGQLSSNSENALANLREFTDYVRILGSYPRGSRLVGPVATAVEELKTTVVDDPRDVSLLELPSDSDDGSTPLKIGILGFGSFGQFLAARMSQKHRVSCLDKLDKTVMARNLGVDFYPHFEMSNFLKDLDVVVLSVPMIDLEETVEMLPVDNLSGKLVVDVSPLNQHPKNILLQAFANHPDIDVLVTNPMFGPTPQRRGTVGVAASVINGSSGDVILSPSNAASLAEAANSLWEGRPIVYERARISNIQRCDRYLKIFEKARCQVVEMNSDQHDATTADAEFVTHMVGRLLDQDMLPPTPVMSKEYEALYDVAEMTSGDSFDFFFGMFKNNPRAKEHLSAMRENLASLERQLAAREAYLMAKDEMRKSDRQRLLAETRLLLQELARNGIAAETAEMKKSSPPQISSLDTSQNDSSSSSSIELQDSNP</sequence>
<dbReference type="GO" id="GO:0006571">
    <property type="term" value="P:tyrosine biosynthetic process"/>
    <property type="evidence" value="ECO:0007669"/>
    <property type="project" value="InterPro"/>
</dbReference>
<dbReference type="PROSITE" id="PS51671">
    <property type="entry name" value="ACT"/>
    <property type="match status" value="1"/>
</dbReference>
<dbReference type="PROSITE" id="PS51171">
    <property type="entry name" value="PREPHENATE_DEHYDR_3"/>
    <property type="match status" value="1"/>
</dbReference>
<evidence type="ECO:0000313" key="13">
    <source>
        <dbReference type="EMBL" id="KAG7353265.1"/>
    </source>
</evidence>
<accession>A0A9K3L1U6</accession>
<evidence type="ECO:0000259" key="10">
    <source>
        <dbReference type="PROSITE" id="PS51171"/>
    </source>
</evidence>
<dbReference type="InterPro" id="IPR001086">
    <property type="entry name" value="Preph_deHydtase"/>
</dbReference>
<dbReference type="Pfam" id="PF03807">
    <property type="entry name" value="F420_oxidored"/>
    <property type="match status" value="1"/>
</dbReference>
<dbReference type="InterPro" id="IPR002912">
    <property type="entry name" value="ACT_dom"/>
</dbReference>
<feature type="signal peptide" evidence="9">
    <location>
        <begin position="1"/>
        <end position="33"/>
    </location>
</feature>
<dbReference type="OrthoDB" id="2414662at2759"/>
<comment type="pathway">
    <text evidence="6">Amino-acid biosynthesis.</text>
</comment>
<evidence type="ECO:0000256" key="2">
    <source>
        <dbReference type="ARBA" id="ARBA00023002"/>
    </source>
</evidence>
<gene>
    <name evidence="13" type="ORF">IV203_009314</name>
</gene>
<feature type="domain" description="ACT" evidence="12">
    <location>
        <begin position="254"/>
        <end position="358"/>
    </location>
</feature>
<dbReference type="GO" id="GO:0004665">
    <property type="term" value="F:prephenate dehydrogenase (NADP+) activity"/>
    <property type="evidence" value="ECO:0007669"/>
    <property type="project" value="InterPro"/>
</dbReference>
<feature type="chain" id="PRO_5039890318" evidence="9">
    <location>
        <begin position="34"/>
        <end position="755"/>
    </location>
</feature>
<keyword evidence="5" id="KW-0456">Lyase</keyword>
<evidence type="ECO:0000256" key="9">
    <source>
        <dbReference type="SAM" id="SignalP"/>
    </source>
</evidence>
<dbReference type="Pfam" id="PF00800">
    <property type="entry name" value="PDT"/>
    <property type="match status" value="1"/>
</dbReference>
<name>A0A9K3L1U6_9STRA</name>
<keyword evidence="2" id="KW-0560">Oxidoreductase</keyword>
<feature type="coiled-coil region" evidence="7">
    <location>
        <begin position="659"/>
        <end position="686"/>
    </location>
</feature>
<dbReference type="GO" id="GO:0008977">
    <property type="term" value="F:prephenate dehydrogenase (NAD+) activity"/>
    <property type="evidence" value="ECO:0007669"/>
    <property type="project" value="InterPro"/>
</dbReference>
<evidence type="ECO:0000259" key="11">
    <source>
        <dbReference type="PROSITE" id="PS51176"/>
    </source>
</evidence>
<keyword evidence="3" id="KW-0057">Aromatic amino acid biosynthesis</keyword>
<keyword evidence="7" id="KW-0175">Coiled coil</keyword>
<dbReference type="Pfam" id="PF26213">
    <property type="entry name" value="TYRAAT1_C"/>
    <property type="match status" value="1"/>
</dbReference>
<dbReference type="Proteomes" id="UP000693970">
    <property type="component" value="Unassembled WGS sequence"/>
</dbReference>
<dbReference type="CDD" id="cd13631">
    <property type="entry name" value="PBP2_Ct-PDT_like"/>
    <property type="match status" value="1"/>
</dbReference>
<dbReference type="InterPro" id="IPR028939">
    <property type="entry name" value="P5C_Rdtase_cat_N"/>
</dbReference>
<protein>
    <submittedName>
        <fullName evidence="13">Prephenate dehydratase</fullName>
    </submittedName>
</protein>
<reference evidence="13" key="1">
    <citation type="journal article" date="2021" name="Sci. Rep.">
        <title>Diploid genomic architecture of Nitzschia inconspicua, an elite biomass production diatom.</title>
        <authorList>
            <person name="Oliver A."/>
            <person name="Podell S."/>
            <person name="Pinowska A."/>
            <person name="Traller J.C."/>
            <person name="Smith S.R."/>
            <person name="McClure R."/>
            <person name="Beliaev A."/>
            <person name="Bohutskyi P."/>
            <person name="Hill E.A."/>
            <person name="Rabines A."/>
            <person name="Zheng H."/>
            <person name="Allen L.Z."/>
            <person name="Kuo A."/>
            <person name="Grigoriev I.V."/>
            <person name="Allen A.E."/>
            <person name="Hazlebeck D."/>
            <person name="Allen E.E."/>
        </authorList>
    </citation>
    <scope>NUCLEOTIDE SEQUENCE</scope>
    <source>
        <strain evidence="13">Hildebrandi</strain>
    </source>
</reference>
<dbReference type="AlphaFoldDB" id="A0A9K3L1U6"/>
<dbReference type="PROSITE" id="PS51176">
    <property type="entry name" value="PDH_ADH"/>
    <property type="match status" value="1"/>
</dbReference>
<dbReference type="GO" id="GO:0005737">
    <property type="term" value="C:cytoplasm"/>
    <property type="evidence" value="ECO:0007669"/>
    <property type="project" value="TreeGrafter"/>
</dbReference>
<evidence type="ECO:0000256" key="1">
    <source>
        <dbReference type="ARBA" id="ARBA00022605"/>
    </source>
</evidence>
<dbReference type="InterPro" id="IPR059064">
    <property type="entry name" value="TYRAAT2_C"/>
</dbReference>
<evidence type="ECO:0000256" key="6">
    <source>
        <dbReference type="ARBA" id="ARBA00029440"/>
    </source>
</evidence>
<dbReference type="InterPro" id="IPR018528">
    <property type="entry name" value="Preph_deHydtase_CS"/>
</dbReference>
<evidence type="ECO:0000256" key="7">
    <source>
        <dbReference type="SAM" id="Coils"/>
    </source>
</evidence>
<keyword evidence="14" id="KW-1185">Reference proteome</keyword>
<feature type="domain" description="Prephenate/arogenate dehydrogenase" evidence="11">
    <location>
        <begin position="401"/>
        <end position="711"/>
    </location>
</feature>
<organism evidence="13 14">
    <name type="scientific">Nitzschia inconspicua</name>
    <dbReference type="NCBI Taxonomy" id="303405"/>
    <lineage>
        <taxon>Eukaryota</taxon>
        <taxon>Sar</taxon>
        <taxon>Stramenopiles</taxon>
        <taxon>Ochrophyta</taxon>
        <taxon>Bacillariophyta</taxon>
        <taxon>Bacillariophyceae</taxon>
        <taxon>Bacillariophycidae</taxon>
        <taxon>Bacillariales</taxon>
        <taxon>Bacillariaceae</taxon>
        <taxon>Nitzschia</taxon>
    </lineage>
</organism>
<evidence type="ECO:0000313" key="14">
    <source>
        <dbReference type="Proteomes" id="UP000693970"/>
    </source>
</evidence>
<dbReference type="PROSITE" id="PS00857">
    <property type="entry name" value="PREPHENATE_DEHYDR_1"/>
    <property type="match status" value="1"/>
</dbReference>
<dbReference type="CDD" id="cd04905">
    <property type="entry name" value="ACT_CM-PDT"/>
    <property type="match status" value="1"/>
</dbReference>
<dbReference type="GO" id="GO:0009094">
    <property type="term" value="P:L-phenylalanine biosynthetic process"/>
    <property type="evidence" value="ECO:0007669"/>
    <property type="project" value="UniProtKB-KW"/>
</dbReference>
<keyword evidence="1" id="KW-0028">Amino-acid biosynthesis</keyword>
<proteinExistence type="predicted"/>
<reference evidence="13" key="2">
    <citation type="submission" date="2021-04" db="EMBL/GenBank/DDBJ databases">
        <authorList>
            <person name="Podell S."/>
        </authorList>
    </citation>
    <scope>NUCLEOTIDE SEQUENCE</scope>
    <source>
        <strain evidence="13">Hildebrandi</strain>
    </source>
</reference>
<dbReference type="InterPro" id="IPR003099">
    <property type="entry name" value="Prephen_DH"/>
</dbReference>
<dbReference type="GO" id="GO:0004664">
    <property type="term" value="F:prephenate dehydratase activity"/>
    <property type="evidence" value="ECO:0007669"/>
    <property type="project" value="InterPro"/>
</dbReference>
<evidence type="ECO:0000256" key="5">
    <source>
        <dbReference type="ARBA" id="ARBA00023239"/>
    </source>
</evidence>
<evidence type="ECO:0000259" key="12">
    <source>
        <dbReference type="PROSITE" id="PS51671"/>
    </source>
</evidence>
<dbReference type="PANTHER" id="PTHR21022:SF19">
    <property type="entry name" value="PREPHENATE DEHYDRATASE-RELATED"/>
    <property type="match status" value="1"/>
</dbReference>